<dbReference type="AlphaFoldDB" id="A0A7R9BHS1"/>
<accession>A0A7R9BHS1</accession>
<dbReference type="InterPro" id="IPR024079">
    <property type="entry name" value="MetalloPept_cat_dom_sf"/>
</dbReference>
<keyword evidence="1 2" id="KW-0862">Zinc</keyword>
<dbReference type="PROSITE" id="PS51864">
    <property type="entry name" value="ASTACIN"/>
    <property type="match status" value="1"/>
</dbReference>
<keyword evidence="1 2" id="KW-0479">Metal-binding</keyword>
<dbReference type="OrthoDB" id="5945790at2759"/>
<dbReference type="InterPro" id="IPR001506">
    <property type="entry name" value="Peptidase_M12A"/>
</dbReference>
<keyword evidence="3" id="KW-0732">Signal</keyword>
<name>A0A7R9BHS1_9CRUS</name>
<feature type="binding site" evidence="1">
    <location>
        <position position="151"/>
    </location>
    <ligand>
        <name>Zn(2+)</name>
        <dbReference type="ChEBI" id="CHEBI:29105"/>
        <note>catalytic</note>
    </ligand>
</feature>
<dbReference type="CDD" id="cd04280">
    <property type="entry name" value="ZnMc_astacin_like"/>
    <property type="match status" value="1"/>
</dbReference>
<dbReference type="EMBL" id="OA882431">
    <property type="protein sequence ID" value="CAD7275317.1"/>
    <property type="molecule type" value="Genomic_DNA"/>
</dbReference>
<dbReference type="PANTHER" id="PTHR10127">
    <property type="entry name" value="DISCOIDIN, CUB, EGF, LAMININ , AND ZINC METALLOPROTEASE DOMAIN CONTAINING"/>
    <property type="match status" value="1"/>
</dbReference>
<dbReference type="SMART" id="SM00235">
    <property type="entry name" value="ZnMc"/>
    <property type="match status" value="1"/>
</dbReference>
<evidence type="ECO:0000313" key="5">
    <source>
        <dbReference type="EMBL" id="CAD7275317.1"/>
    </source>
</evidence>
<reference evidence="5" key="1">
    <citation type="submission" date="2020-11" db="EMBL/GenBank/DDBJ databases">
        <authorList>
            <person name="Tran Van P."/>
        </authorList>
    </citation>
    <scope>NUCLEOTIDE SEQUENCE</scope>
</reference>
<evidence type="ECO:0000256" key="3">
    <source>
        <dbReference type="SAM" id="SignalP"/>
    </source>
</evidence>
<dbReference type="Gene3D" id="3.40.390.10">
    <property type="entry name" value="Collagenase (Catalytic Domain)"/>
    <property type="match status" value="1"/>
</dbReference>
<evidence type="ECO:0000256" key="1">
    <source>
        <dbReference type="PROSITE-ProRule" id="PRU01211"/>
    </source>
</evidence>
<feature type="chain" id="PRO_5036402922" description="Metalloendopeptidase" evidence="3">
    <location>
        <begin position="16"/>
        <end position="250"/>
    </location>
</feature>
<dbReference type="Pfam" id="PF01400">
    <property type="entry name" value="Astacin"/>
    <property type="match status" value="1"/>
</dbReference>
<comment type="caution">
    <text evidence="1">Lacks conserved residue(s) required for the propagation of feature annotation.</text>
</comment>
<dbReference type="GO" id="GO:0008270">
    <property type="term" value="F:zinc ion binding"/>
    <property type="evidence" value="ECO:0007669"/>
    <property type="project" value="UniProtKB-UniRule"/>
</dbReference>
<evidence type="ECO:0000259" key="4">
    <source>
        <dbReference type="PROSITE" id="PS51864"/>
    </source>
</evidence>
<dbReference type="InterPro" id="IPR006026">
    <property type="entry name" value="Peptidase_Metallo"/>
</dbReference>
<evidence type="ECO:0000256" key="2">
    <source>
        <dbReference type="RuleBase" id="RU361183"/>
    </source>
</evidence>
<keyword evidence="6" id="KW-1185">Reference proteome</keyword>
<keyword evidence="1 2" id="KW-0482">Metalloprotease</keyword>
<dbReference type="PRINTS" id="PR00480">
    <property type="entry name" value="ASTACIN"/>
</dbReference>
<dbReference type="EC" id="3.4.24.-" evidence="2"/>
<feature type="active site" evidence="1">
    <location>
        <position position="148"/>
    </location>
</feature>
<dbReference type="Proteomes" id="UP000678499">
    <property type="component" value="Unassembled WGS sequence"/>
</dbReference>
<dbReference type="GO" id="GO:0004222">
    <property type="term" value="F:metalloendopeptidase activity"/>
    <property type="evidence" value="ECO:0007669"/>
    <property type="project" value="UniProtKB-UniRule"/>
</dbReference>
<feature type="binding site" evidence="1">
    <location>
        <position position="157"/>
    </location>
    <ligand>
        <name>Zn(2+)</name>
        <dbReference type="ChEBI" id="CHEBI:29105"/>
        <note>catalytic</note>
    </ligand>
</feature>
<feature type="signal peptide" evidence="3">
    <location>
        <begin position="1"/>
        <end position="15"/>
    </location>
</feature>
<sequence>MKVFVILALVAAAVAVPVEENPDRFMYNEGMLGGDIKGGYQLVKNAEGKTTVIPDSWYIYWPNSVIYYEIDSSLNNERGAIQEAMEEYHRNTCLRFEERNGNTNIRNYIYIRGDLSGCWSYMGMYTQGYQEVSLQRNGCVYKGTIMHELMHAAGFWHEHQRFDRDDYVRIRFENVISGYESNFDIADLSQSVNVGGASYDFDSVMHYELTAFSSNGQRTIEPYGGQDPGFVWDQNYFSAGDINQLNAVYC</sequence>
<proteinExistence type="predicted"/>
<feature type="domain" description="Peptidase M12A" evidence="4">
    <location>
        <begin position="51"/>
        <end position="250"/>
    </location>
</feature>
<gene>
    <name evidence="5" type="ORF">NMOB1V02_LOCUS3116</name>
</gene>
<evidence type="ECO:0000313" key="6">
    <source>
        <dbReference type="Proteomes" id="UP000678499"/>
    </source>
</evidence>
<dbReference type="EMBL" id="CAJPEX010000394">
    <property type="protein sequence ID" value="CAG0915469.1"/>
    <property type="molecule type" value="Genomic_DNA"/>
</dbReference>
<keyword evidence="1 2" id="KW-0645">Protease</keyword>
<organism evidence="5">
    <name type="scientific">Notodromas monacha</name>
    <dbReference type="NCBI Taxonomy" id="399045"/>
    <lineage>
        <taxon>Eukaryota</taxon>
        <taxon>Metazoa</taxon>
        <taxon>Ecdysozoa</taxon>
        <taxon>Arthropoda</taxon>
        <taxon>Crustacea</taxon>
        <taxon>Oligostraca</taxon>
        <taxon>Ostracoda</taxon>
        <taxon>Podocopa</taxon>
        <taxon>Podocopida</taxon>
        <taxon>Cypridocopina</taxon>
        <taxon>Cypridoidea</taxon>
        <taxon>Cyprididae</taxon>
        <taxon>Notodromas</taxon>
    </lineage>
</organism>
<feature type="binding site" evidence="1">
    <location>
        <position position="147"/>
    </location>
    <ligand>
        <name>Zn(2+)</name>
        <dbReference type="ChEBI" id="CHEBI:29105"/>
        <note>catalytic</note>
    </ligand>
</feature>
<dbReference type="SUPFAM" id="SSF55486">
    <property type="entry name" value="Metalloproteases ('zincins'), catalytic domain"/>
    <property type="match status" value="1"/>
</dbReference>
<dbReference type="GO" id="GO:0006508">
    <property type="term" value="P:proteolysis"/>
    <property type="evidence" value="ECO:0007669"/>
    <property type="project" value="UniProtKB-KW"/>
</dbReference>
<dbReference type="PANTHER" id="PTHR10127:SF883">
    <property type="entry name" value="ZINC METALLOPROTEINASE NAS-8"/>
    <property type="match status" value="1"/>
</dbReference>
<keyword evidence="1 2" id="KW-0378">Hydrolase</keyword>
<protein>
    <recommendedName>
        <fullName evidence="2">Metalloendopeptidase</fullName>
        <ecNumber evidence="2">3.4.24.-</ecNumber>
    </recommendedName>
</protein>
<dbReference type="InterPro" id="IPR034035">
    <property type="entry name" value="Astacin-like_dom"/>
</dbReference>
<comment type="cofactor">
    <cofactor evidence="1 2">
        <name>Zn(2+)</name>
        <dbReference type="ChEBI" id="CHEBI:29105"/>
    </cofactor>
    <text evidence="1 2">Binds 1 zinc ion per subunit.</text>
</comment>